<proteinExistence type="predicted"/>
<comment type="caution">
    <text evidence="2">The sequence shown here is derived from an EMBL/GenBank/DDBJ whole genome shotgun (WGS) entry which is preliminary data.</text>
</comment>
<accession>A0AB34KW76</accession>
<dbReference type="GO" id="GO:0005794">
    <property type="term" value="C:Golgi apparatus"/>
    <property type="evidence" value="ECO:0007669"/>
    <property type="project" value="TreeGrafter"/>
</dbReference>
<dbReference type="Proteomes" id="UP000803884">
    <property type="component" value="Unassembled WGS sequence"/>
</dbReference>
<evidence type="ECO:0000256" key="1">
    <source>
        <dbReference type="SAM" id="MobiDB-lite"/>
    </source>
</evidence>
<dbReference type="SUPFAM" id="SSF48452">
    <property type="entry name" value="TPR-like"/>
    <property type="match status" value="1"/>
</dbReference>
<dbReference type="InterPro" id="IPR011990">
    <property type="entry name" value="TPR-like_helical_dom_sf"/>
</dbReference>
<keyword evidence="3" id="KW-1185">Reference proteome</keyword>
<protein>
    <recommendedName>
        <fullName evidence="4">Trafficking protein particle complex subunit 12</fullName>
    </recommendedName>
</protein>
<sequence length="432" mass="47298">MESTLSPTNSVRRHGRNISHPMPRRSTVGPLDAADDPLAEPSPQPDSQATSPAVSPRPGMASRTVQSPQLPESDRARTAVLHVDLSFLLDRRLYHQVPSEGIAPGYSDSKHQPPLTCPLAELLQGGHFRKAAETALTELLSSGPSDAERIFKLLYTRLACLVVISRPDLASDEAVPFTDFLTRNTPEAKDILHLVPWELRLLLVRLQSIATADDGRRAIMSLYALSAEVRSHVLDAKESNNSAALDAWKERLRDLGLRVADSLVEIGEFETASRHLDTLVGVDPDAINSRKALLSIRIGDITNAQQSLDKLSPGIIKDIHQALLQTAHGDFTEAVSAWKKLAEQHPNNELLGQNLSACLLYTGRITEARDILEGIAKETAAFPALLFNLSTVYELCTERAVERKTALSQHLAQQAPLPISGGWEKTVTDFKL</sequence>
<dbReference type="RefSeq" id="XP_069232424.1">
    <property type="nucleotide sequence ID" value="XM_069370741.1"/>
</dbReference>
<dbReference type="PANTHER" id="PTHR21581">
    <property type="entry name" value="D-ALANYL-D-ALANINE CARBOXYPEPTIDASE"/>
    <property type="match status" value="1"/>
</dbReference>
<dbReference type="Gene3D" id="1.25.40.10">
    <property type="entry name" value="Tetratricopeptide repeat domain"/>
    <property type="match status" value="1"/>
</dbReference>
<dbReference type="AlphaFoldDB" id="A0AB34KW76"/>
<organism evidence="2 3">
    <name type="scientific">Cladosporium halotolerans</name>
    <dbReference type="NCBI Taxonomy" id="1052096"/>
    <lineage>
        <taxon>Eukaryota</taxon>
        <taxon>Fungi</taxon>
        <taxon>Dikarya</taxon>
        <taxon>Ascomycota</taxon>
        <taxon>Pezizomycotina</taxon>
        <taxon>Dothideomycetes</taxon>
        <taxon>Dothideomycetidae</taxon>
        <taxon>Cladosporiales</taxon>
        <taxon>Cladosporiaceae</taxon>
        <taxon>Cladosporium</taxon>
    </lineage>
</organism>
<feature type="compositionally biased region" description="Polar residues" evidence="1">
    <location>
        <begin position="1"/>
        <end position="10"/>
    </location>
</feature>
<dbReference type="EMBL" id="JAAQHG020000005">
    <property type="protein sequence ID" value="KAL1589319.1"/>
    <property type="molecule type" value="Genomic_DNA"/>
</dbReference>
<dbReference type="Pfam" id="PF14559">
    <property type="entry name" value="TPR_19"/>
    <property type="match status" value="1"/>
</dbReference>
<dbReference type="PANTHER" id="PTHR21581:SF6">
    <property type="entry name" value="TRAFFICKING PROTEIN PARTICLE COMPLEX SUBUNIT 12"/>
    <property type="match status" value="1"/>
</dbReference>
<gene>
    <name evidence="2" type="ORF">WHR41_02135</name>
</gene>
<feature type="region of interest" description="Disordered" evidence="1">
    <location>
        <begin position="1"/>
        <end position="75"/>
    </location>
</feature>
<reference evidence="2 3" key="1">
    <citation type="journal article" date="2020" name="Microbiol. Resour. Announc.">
        <title>Draft Genome Sequence of a Cladosporium Species Isolated from the Mesophotic Ascidian Didemnum maculosum.</title>
        <authorList>
            <person name="Gioti A."/>
            <person name="Siaperas R."/>
            <person name="Nikolaivits E."/>
            <person name="Le Goff G."/>
            <person name="Ouazzani J."/>
            <person name="Kotoulas G."/>
            <person name="Topakas E."/>
        </authorList>
    </citation>
    <scope>NUCLEOTIDE SEQUENCE [LARGE SCALE GENOMIC DNA]</scope>
    <source>
        <strain evidence="2 3">TM138-S3</strain>
    </source>
</reference>
<dbReference type="GeneID" id="96003579"/>
<name>A0AB34KW76_9PEZI</name>
<evidence type="ECO:0008006" key="4">
    <source>
        <dbReference type="Google" id="ProtNLM"/>
    </source>
</evidence>
<dbReference type="GO" id="GO:0030008">
    <property type="term" value="C:TRAPP complex"/>
    <property type="evidence" value="ECO:0007669"/>
    <property type="project" value="TreeGrafter"/>
</dbReference>
<evidence type="ECO:0000313" key="2">
    <source>
        <dbReference type="EMBL" id="KAL1589319.1"/>
    </source>
</evidence>
<evidence type="ECO:0000313" key="3">
    <source>
        <dbReference type="Proteomes" id="UP000803884"/>
    </source>
</evidence>